<dbReference type="EMBL" id="BK015579">
    <property type="protein sequence ID" value="DAE14293.1"/>
    <property type="molecule type" value="Genomic_DNA"/>
</dbReference>
<keyword evidence="2" id="KW-1171">Viral genome ejection through host cell envelope</keyword>
<keyword evidence="1" id="KW-0118">Viral capsid assembly</keyword>
<sequence length="394" mass="43441">MKKTIPARRAGGTMKKRAALSACMMPLDLWESLESEGYTSLAASPDVAAAAGVIADVISSAPIYLMRNTADGDVREKSELSRFMDIHPYSLGTRKTLISWIIMTLLTSGEGNAFVLPVTQGGYLEDLLPMPGAAAMESGAGSYTIQWQGREFSPDDILHFVFRPDMVRPWLGRGVRVQLRDVLKNLRQSAATTNAFLSNNWKPSVIVKVDALADEFSTPAGRRRLVESYIAGQKAGDPWVIPADLMEVVQVKPLSLADLAISDNVTLDKRTVAAAFGVPPFLIGVGDYNQDAYNNFIRRTVIPIATGIQQELTKKLLLSSDRYFKFSTRKLYAYSLTELARVGDDQYIRGIMSGNEVRDWLDLSPVKGLDERVILENYIPAGMVGEQKKLKEAE</sequence>
<name>A0A8S5Q6G4_9CAUD</name>
<dbReference type="InterPro" id="IPR006427">
    <property type="entry name" value="Portal_HK97"/>
</dbReference>
<dbReference type="NCBIfam" id="TIGR01537">
    <property type="entry name" value="portal_HK97"/>
    <property type="match status" value="1"/>
</dbReference>
<keyword evidence="2" id="KW-1160">Virus entry into host cell</keyword>
<evidence type="ECO:0000313" key="4">
    <source>
        <dbReference type="EMBL" id="DAE14293.1"/>
    </source>
</evidence>
<keyword evidence="2" id="KW-1162">Viral penetration into host cytoplasm</keyword>
<dbReference type="InterPro" id="IPR006944">
    <property type="entry name" value="Phage/GTA_portal"/>
</dbReference>
<keyword evidence="3" id="KW-0231">Viral genome packaging</keyword>
<reference evidence="4" key="1">
    <citation type="journal article" date="2021" name="Proc. Natl. Acad. Sci. U.S.A.">
        <title>A Catalog of Tens of Thousands of Viruses from Human Metagenomes Reveals Hidden Associations with Chronic Diseases.</title>
        <authorList>
            <person name="Tisza M.J."/>
            <person name="Buck C.B."/>
        </authorList>
    </citation>
    <scope>NUCLEOTIDE SEQUENCE</scope>
    <source>
        <strain evidence="4">CtSBU9</strain>
    </source>
</reference>
<protein>
    <submittedName>
        <fullName evidence="4">Portal protein</fullName>
    </submittedName>
</protein>
<keyword evidence="1" id="KW-1188">Viral release from host cell</keyword>
<proteinExistence type="predicted"/>
<accession>A0A8S5Q6G4</accession>
<dbReference type="Pfam" id="PF04860">
    <property type="entry name" value="Phage_portal"/>
    <property type="match status" value="1"/>
</dbReference>
<evidence type="ECO:0000256" key="3">
    <source>
        <dbReference type="ARBA" id="ARBA00023219"/>
    </source>
</evidence>
<organism evidence="4">
    <name type="scientific">Myoviridae sp. ctSBU9</name>
    <dbReference type="NCBI Taxonomy" id="2825107"/>
    <lineage>
        <taxon>Viruses</taxon>
        <taxon>Duplodnaviria</taxon>
        <taxon>Heunggongvirae</taxon>
        <taxon>Uroviricota</taxon>
        <taxon>Caudoviricetes</taxon>
    </lineage>
</organism>
<evidence type="ECO:0000256" key="2">
    <source>
        <dbReference type="ARBA" id="ARBA00023009"/>
    </source>
</evidence>
<evidence type="ECO:0000256" key="1">
    <source>
        <dbReference type="ARBA" id="ARBA00022950"/>
    </source>
</evidence>